<keyword evidence="1" id="KW-0472">Membrane</keyword>
<feature type="transmembrane region" description="Helical" evidence="1">
    <location>
        <begin position="115"/>
        <end position="134"/>
    </location>
</feature>
<feature type="domain" description="CAAX prenyl protease 2/Lysostaphin resistance protein A-like" evidence="2">
    <location>
        <begin position="115"/>
        <end position="202"/>
    </location>
</feature>
<dbReference type="EMBL" id="CP023777">
    <property type="protein sequence ID" value="ATL46813.1"/>
    <property type="molecule type" value="Genomic_DNA"/>
</dbReference>
<dbReference type="GO" id="GO:0080120">
    <property type="term" value="P:CAAX-box protein maturation"/>
    <property type="evidence" value="ECO:0007669"/>
    <property type="project" value="UniProtKB-ARBA"/>
</dbReference>
<sequence length="260" mass="29724">MYIQSNRGVSLAKWLALSIVYLLGLLVSFFLEETLSWQDFSFYMYIFLGWGVFFHLYFNKKVHFKFIPRFVVSPALLMLTSIACIGYIGFCNAVSNLEISPQIQLLDTFTVRTDNIFQVFGSVILIAFLEEFIFRGMVLPTLMKQYHAGIALVLSAILYTAIHLEGQHILELSLFGLISGSLYIALKDLCMCIYFHLLRNVILAICSVKGISMPIIYGTNYQEIIGILLISLIMLVFSILVIYSLGNKLYDRRRVDFAIR</sequence>
<dbReference type="RefSeq" id="WP_098193199.1">
    <property type="nucleotide sequence ID" value="NZ_CP023777.1"/>
</dbReference>
<evidence type="ECO:0000259" key="2">
    <source>
        <dbReference type="Pfam" id="PF02517"/>
    </source>
</evidence>
<organism evidence="3 4">
    <name type="scientific">Chitinophaga caeni</name>
    <dbReference type="NCBI Taxonomy" id="2029983"/>
    <lineage>
        <taxon>Bacteria</taxon>
        <taxon>Pseudomonadati</taxon>
        <taxon>Bacteroidota</taxon>
        <taxon>Chitinophagia</taxon>
        <taxon>Chitinophagales</taxon>
        <taxon>Chitinophagaceae</taxon>
        <taxon>Chitinophaga</taxon>
    </lineage>
</organism>
<proteinExistence type="predicted"/>
<dbReference type="Pfam" id="PF02517">
    <property type="entry name" value="Rce1-like"/>
    <property type="match status" value="1"/>
</dbReference>
<keyword evidence="1" id="KW-1133">Transmembrane helix</keyword>
<feature type="transmembrane region" description="Helical" evidence="1">
    <location>
        <begin position="146"/>
        <end position="162"/>
    </location>
</feature>
<reference evidence="3 4" key="1">
    <citation type="submission" date="2017-10" db="EMBL/GenBank/DDBJ databases">
        <title>Paenichitinophaga pekingensis gen. nov., sp. nov., isolated from activated sludge.</title>
        <authorList>
            <person name="Jin D."/>
            <person name="Kong X."/>
            <person name="Deng Y."/>
            <person name="Bai Z."/>
        </authorList>
    </citation>
    <scope>NUCLEOTIDE SEQUENCE [LARGE SCALE GENOMIC DNA]</scope>
    <source>
        <strain evidence="3 4">13</strain>
    </source>
</reference>
<feature type="transmembrane region" description="Helical" evidence="1">
    <location>
        <begin position="168"/>
        <end position="186"/>
    </location>
</feature>
<feature type="transmembrane region" description="Helical" evidence="1">
    <location>
        <begin position="224"/>
        <end position="245"/>
    </location>
</feature>
<evidence type="ECO:0000256" key="1">
    <source>
        <dbReference type="SAM" id="Phobius"/>
    </source>
</evidence>
<evidence type="ECO:0000313" key="3">
    <source>
        <dbReference type="EMBL" id="ATL46813.1"/>
    </source>
</evidence>
<feature type="transmembrane region" description="Helical" evidence="1">
    <location>
        <begin position="42"/>
        <end position="58"/>
    </location>
</feature>
<dbReference type="Proteomes" id="UP000220133">
    <property type="component" value="Chromosome"/>
</dbReference>
<dbReference type="KEGG" id="cbae:COR50_06265"/>
<dbReference type="AlphaFoldDB" id="A0A291QSG4"/>
<gene>
    <name evidence="3" type="ORF">COR50_06265</name>
</gene>
<dbReference type="GO" id="GO:0004175">
    <property type="term" value="F:endopeptidase activity"/>
    <property type="evidence" value="ECO:0007669"/>
    <property type="project" value="UniProtKB-ARBA"/>
</dbReference>
<feature type="transmembrane region" description="Helical" evidence="1">
    <location>
        <begin position="12"/>
        <end position="30"/>
    </location>
</feature>
<protein>
    <recommendedName>
        <fullName evidence="2">CAAX prenyl protease 2/Lysostaphin resistance protein A-like domain-containing protein</fullName>
    </recommendedName>
</protein>
<keyword evidence="4" id="KW-1185">Reference proteome</keyword>
<dbReference type="OrthoDB" id="158986at2"/>
<feature type="transmembrane region" description="Helical" evidence="1">
    <location>
        <begin position="198"/>
        <end position="218"/>
    </location>
</feature>
<name>A0A291QSG4_9BACT</name>
<feature type="transmembrane region" description="Helical" evidence="1">
    <location>
        <begin position="70"/>
        <end position="95"/>
    </location>
</feature>
<accession>A0A291QSG4</accession>
<evidence type="ECO:0000313" key="4">
    <source>
        <dbReference type="Proteomes" id="UP000220133"/>
    </source>
</evidence>
<keyword evidence="1" id="KW-0812">Transmembrane</keyword>
<dbReference type="InterPro" id="IPR003675">
    <property type="entry name" value="Rce1/LyrA-like_dom"/>
</dbReference>